<feature type="region of interest" description="Disordered" evidence="1">
    <location>
        <begin position="1"/>
        <end position="47"/>
    </location>
</feature>
<sequence length="102" mass="10849">MSPLHKSLPSQQRTSPTTLDPDKGSPLASSEHQHTADSGPITRDNRGPVTLLKAELGIQALQGPLQASRTVVLEHSALQDARRPPALLLNPYLAQAASPFAI</sequence>
<reference evidence="2" key="1">
    <citation type="submission" date="2022-10" db="EMBL/GenBank/DDBJ databases">
        <title>Puccinia triticina Genome sequencing and assembly.</title>
        <authorList>
            <person name="Li C."/>
        </authorList>
    </citation>
    <scope>NUCLEOTIDE SEQUENCE</scope>
    <source>
        <strain evidence="2">Pt15</strain>
    </source>
</reference>
<evidence type="ECO:0000313" key="3">
    <source>
        <dbReference type="Proteomes" id="UP001164743"/>
    </source>
</evidence>
<dbReference type="EMBL" id="CP110424">
    <property type="protein sequence ID" value="WAQ84249.1"/>
    <property type="molecule type" value="Genomic_DNA"/>
</dbReference>
<dbReference type="RefSeq" id="XP_053019804.1">
    <property type="nucleotide sequence ID" value="XM_053168613.1"/>
</dbReference>
<evidence type="ECO:0000313" key="2">
    <source>
        <dbReference type="EMBL" id="WAQ84249.1"/>
    </source>
</evidence>
<gene>
    <name evidence="2" type="ORF">PtA15_4A702</name>
</gene>
<accession>A0ABY7CHU9</accession>
<organism evidence="2 3">
    <name type="scientific">Puccinia triticina</name>
    <dbReference type="NCBI Taxonomy" id="208348"/>
    <lineage>
        <taxon>Eukaryota</taxon>
        <taxon>Fungi</taxon>
        <taxon>Dikarya</taxon>
        <taxon>Basidiomycota</taxon>
        <taxon>Pucciniomycotina</taxon>
        <taxon>Pucciniomycetes</taxon>
        <taxon>Pucciniales</taxon>
        <taxon>Pucciniaceae</taxon>
        <taxon>Puccinia</taxon>
    </lineage>
</organism>
<dbReference type="GeneID" id="77809508"/>
<proteinExistence type="predicted"/>
<name>A0ABY7CHU9_9BASI</name>
<evidence type="ECO:0000256" key="1">
    <source>
        <dbReference type="SAM" id="MobiDB-lite"/>
    </source>
</evidence>
<feature type="compositionally biased region" description="Polar residues" evidence="1">
    <location>
        <begin position="8"/>
        <end position="18"/>
    </location>
</feature>
<dbReference type="Proteomes" id="UP001164743">
    <property type="component" value="Chromosome 4A"/>
</dbReference>
<protein>
    <submittedName>
        <fullName evidence="2">Uncharacterized protein</fullName>
    </submittedName>
</protein>
<keyword evidence="3" id="KW-1185">Reference proteome</keyword>